<sequence length="77" mass="8761">MKALDVVVDMHVCGYELQRHRIDSSRRNQLMLLLLLLSSLLVQPLLSLILLVLLQPLKDSRNGAQRSDTCTFMRTVA</sequence>
<dbReference type="EMBL" id="UYYA01004421">
    <property type="protein sequence ID" value="VDM61762.1"/>
    <property type="molecule type" value="Genomic_DNA"/>
</dbReference>
<keyword evidence="3" id="KW-1185">Reference proteome</keyword>
<proteinExistence type="predicted"/>
<gene>
    <name evidence="2" type="ORF">ACOC_LOCUS10177</name>
</gene>
<evidence type="ECO:0000313" key="4">
    <source>
        <dbReference type="WBParaSite" id="ACOC_0001017601-mRNA-1"/>
    </source>
</evidence>
<dbReference type="Proteomes" id="UP000267027">
    <property type="component" value="Unassembled WGS sequence"/>
</dbReference>
<keyword evidence="1" id="KW-0472">Membrane</keyword>
<keyword evidence="1" id="KW-0812">Transmembrane</keyword>
<keyword evidence="1" id="KW-1133">Transmembrane helix</keyword>
<reference evidence="4" key="1">
    <citation type="submission" date="2017-02" db="UniProtKB">
        <authorList>
            <consortium name="WormBaseParasite"/>
        </authorList>
    </citation>
    <scope>IDENTIFICATION</scope>
</reference>
<protein>
    <submittedName>
        <fullName evidence="4">Ovule protein</fullName>
    </submittedName>
</protein>
<accession>A0A0R3PVT5</accession>
<name>A0A0R3PVT5_ANGCS</name>
<reference evidence="2 3" key="2">
    <citation type="submission" date="2018-11" db="EMBL/GenBank/DDBJ databases">
        <authorList>
            <consortium name="Pathogen Informatics"/>
        </authorList>
    </citation>
    <scope>NUCLEOTIDE SEQUENCE [LARGE SCALE GENOMIC DNA]</scope>
    <source>
        <strain evidence="2 3">Costa Rica</strain>
    </source>
</reference>
<evidence type="ECO:0000313" key="3">
    <source>
        <dbReference type="Proteomes" id="UP000267027"/>
    </source>
</evidence>
<feature type="transmembrane region" description="Helical" evidence="1">
    <location>
        <begin position="30"/>
        <end position="54"/>
    </location>
</feature>
<dbReference type="AlphaFoldDB" id="A0A0R3PVT5"/>
<evidence type="ECO:0000313" key="2">
    <source>
        <dbReference type="EMBL" id="VDM61762.1"/>
    </source>
</evidence>
<dbReference type="WBParaSite" id="ACOC_0001017601-mRNA-1">
    <property type="protein sequence ID" value="ACOC_0001017601-mRNA-1"/>
    <property type="gene ID" value="ACOC_0001017601"/>
</dbReference>
<evidence type="ECO:0000256" key="1">
    <source>
        <dbReference type="SAM" id="Phobius"/>
    </source>
</evidence>
<organism evidence="4">
    <name type="scientific">Angiostrongylus costaricensis</name>
    <name type="common">Nematode worm</name>
    <dbReference type="NCBI Taxonomy" id="334426"/>
    <lineage>
        <taxon>Eukaryota</taxon>
        <taxon>Metazoa</taxon>
        <taxon>Ecdysozoa</taxon>
        <taxon>Nematoda</taxon>
        <taxon>Chromadorea</taxon>
        <taxon>Rhabditida</taxon>
        <taxon>Rhabditina</taxon>
        <taxon>Rhabditomorpha</taxon>
        <taxon>Strongyloidea</taxon>
        <taxon>Metastrongylidae</taxon>
        <taxon>Angiostrongylus</taxon>
    </lineage>
</organism>